<organism evidence="2 3">
    <name type="scientific">Dipteronia dyeriana</name>
    <dbReference type="NCBI Taxonomy" id="168575"/>
    <lineage>
        <taxon>Eukaryota</taxon>
        <taxon>Viridiplantae</taxon>
        <taxon>Streptophyta</taxon>
        <taxon>Embryophyta</taxon>
        <taxon>Tracheophyta</taxon>
        <taxon>Spermatophyta</taxon>
        <taxon>Magnoliopsida</taxon>
        <taxon>eudicotyledons</taxon>
        <taxon>Gunneridae</taxon>
        <taxon>Pentapetalae</taxon>
        <taxon>rosids</taxon>
        <taxon>malvids</taxon>
        <taxon>Sapindales</taxon>
        <taxon>Sapindaceae</taxon>
        <taxon>Hippocastanoideae</taxon>
        <taxon>Acereae</taxon>
        <taxon>Dipteronia</taxon>
    </lineage>
</organism>
<keyword evidence="1" id="KW-1133">Transmembrane helix</keyword>
<gene>
    <name evidence="2" type="ORF">Ddye_007565</name>
</gene>
<keyword evidence="1" id="KW-0812">Transmembrane</keyword>
<dbReference type="Proteomes" id="UP001280121">
    <property type="component" value="Unassembled WGS sequence"/>
</dbReference>
<keyword evidence="3" id="KW-1185">Reference proteome</keyword>
<evidence type="ECO:0000313" key="3">
    <source>
        <dbReference type="Proteomes" id="UP001280121"/>
    </source>
</evidence>
<accession>A0AAE0CRR7</accession>
<evidence type="ECO:0000313" key="2">
    <source>
        <dbReference type="EMBL" id="KAK2661032.1"/>
    </source>
</evidence>
<protein>
    <submittedName>
        <fullName evidence="2">Uncharacterized protein</fullName>
    </submittedName>
</protein>
<proteinExistence type="predicted"/>
<dbReference type="AlphaFoldDB" id="A0AAE0CRR7"/>
<keyword evidence="1" id="KW-0472">Membrane</keyword>
<feature type="transmembrane region" description="Helical" evidence="1">
    <location>
        <begin position="60"/>
        <end position="87"/>
    </location>
</feature>
<reference evidence="2" key="1">
    <citation type="journal article" date="2023" name="Plant J.">
        <title>Genome sequences and population genomics provide insights into the demographic history, inbreeding, and mutation load of two 'living fossil' tree species of Dipteronia.</title>
        <authorList>
            <person name="Feng Y."/>
            <person name="Comes H.P."/>
            <person name="Chen J."/>
            <person name="Zhu S."/>
            <person name="Lu R."/>
            <person name="Zhang X."/>
            <person name="Li P."/>
            <person name="Qiu J."/>
            <person name="Olsen K.M."/>
            <person name="Qiu Y."/>
        </authorList>
    </citation>
    <scope>NUCLEOTIDE SEQUENCE</scope>
    <source>
        <strain evidence="2">KIB01</strain>
    </source>
</reference>
<name>A0AAE0CRR7_9ROSI</name>
<sequence length="124" mass="13770">MVVINLLNRRQKWWASFCSKGPKKHKRKAPTICWTMELVILAPSKVNWSSMFSASLKDPAALATISFSASVSISISSWAMIFANFSVTSMSLSFGKQNFRHLDDTILGMVVASSVIRTNTKVEP</sequence>
<comment type="caution">
    <text evidence="2">The sequence shown here is derived from an EMBL/GenBank/DDBJ whole genome shotgun (WGS) entry which is preliminary data.</text>
</comment>
<evidence type="ECO:0000256" key="1">
    <source>
        <dbReference type="SAM" id="Phobius"/>
    </source>
</evidence>
<dbReference type="EMBL" id="JANJYI010000002">
    <property type="protein sequence ID" value="KAK2661032.1"/>
    <property type="molecule type" value="Genomic_DNA"/>
</dbReference>